<reference evidence="9 10" key="1">
    <citation type="submission" date="2017-08" db="EMBL/GenBank/DDBJ databases">
        <title>Infants hospitalized years apart are colonized by the same room-sourced microbial strains.</title>
        <authorList>
            <person name="Brooks B."/>
            <person name="Olm M.R."/>
            <person name="Firek B.A."/>
            <person name="Baker R."/>
            <person name="Thomas B.C."/>
            <person name="Morowitz M.J."/>
            <person name="Banfield J.F."/>
        </authorList>
    </citation>
    <scope>NUCLEOTIDE SEQUENCE [LARGE SCALE GENOMIC DNA]</scope>
    <source>
        <strain evidence="9">S2_005_002_R2_34</strain>
    </source>
</reference>
<comment type="similarity">
    <text evidence="2">Belongs to the acyl-CoA dehydrogenase family.</text>
</comment>
<dbReference type="GO" id="GO:0016627">
    <property type="term" value="F:oxidoreductase activity, acting on the CH-CH group of donors"/>
    <property type="evidence" value="ECO:0007669"/>
    <property type="project" value="InterPro"/>
</dbReference>
<evidence type="ECO:0000259" key="6">
    <source>
        <dbReference type="Pfam" id="PF00441"/>
    </source>
</evidence>
<evidence type="ECO:0000256" key="2">
    <source>
        <dbReference type="ARBA" id="ARBA00009347"/>
    </source>
</evidence>
<comment type="caution">
    <text evidence="9">The sequence shown here is derived from an EMBL/GenBank/DDBJ whole genome shotgun (WGS) entry which is preliminary data.</text>
</comment>
<evidence type="ECO:0008006" key="11">
    <source>
        <dbReference type="Google" id="ProtNLM"/>
    </source>
</evidence>
<keyword evidence="3" id="KW-0285">Flavoprotein</keyword>
<feature type="domain" description="Acyl-CoA oxidase/dehydrogenase middle" evidence="7">
    <location>
        <begin position="495"/>
        <end position="590"/>
    </location>
</feature>
<dbReference type="InterPro" id="IPR036250">
    <property type="entry name" value="AcylCo_DH-like_C"/>
</dbReference>
<dbReference type="Pfam" id="PF02770">
    <property type="entry name" value="Acyl-CoA_dh_M"/>
    <property type="match status" value="1"/>
</dbReference>
<dbReference type="PANTHER" id="PTHR43292:SF3">
    <property type="entry name" value="ACYL-COA DEHYDROGENASE FADE29"/>
    <property type="match status" value="1"/>
</dbReference>
<evidence type="ECO:0000313" key="9">
    <source>
        <dbReference type="EMBL" id="PZQ46448.1"/>
    </source>
</evidence>
<evidence type="ECO:0000259" key="8">
    <source>
        <dbReference type="Pfam" id="PF02771"/>
    </source>
</evidence>
<dbReference type="Pfam" id="PF02771">
    <property type="entry name" value="Acyl-CoA_dh_N"/>
    <property type="match status" value="2"/>
</dbReference>
<organism evidence="9 10">
    <name type="scientific">Rhodovulum sulfidophilum</name>
    <name type="common">Rhodobacter sulfidophilus</name>
    <dbReference type="NCBI Taxonomy" id="35806"/>
    <lineage>
        <taxon>Bacteria</taxon>
        <taxon>Pseudomonadati</taxon>
        <taxon>Pseudomonadota</taxon>
        <taxon>Alphaproteobacteria</taxon>
        <taxon>Rhodobacterales</taxon>
        <taxon>Paracoccaceae</taxon>
        <taxon>Rhodovulum</taxon>
    </lineage>
</organism>
<feature type="domain" description="Acyl-CoA dehydrogenase/oxidase N-terminal" evidence="8">
    <location>
        <begin position="6"/>
        <end position="119"/>
    </location>
</feature>
<dbReference type="Pfam" id="PF00441">
    <property type="entry name" value="Acyl-CoA_dh_1"/>
    <property type="match status" value="2"/>
</dbReference>
<evidence type="ECO:0000313" key="10">
    <source>
        <dbReference type="Proteomes" id="UP000249185"/>
    </source>
</evidence>
<name>A0A2W5N1D4_RHOSU</name>
<dbReference type="SUPFAM" id="SSF47203">
    <property type="entry name" value="Acyl-CoA dehydrogenase C-terminal domain-like"/>
    <property type="match status" value="2"/>
</dbReference>
<dbReference type="SUPFAM" id="SSF56645">
    <property type="entry name" value="Acyl-CoA dehydrogenase NM domain-like"/>
    <property type="match status" value="2"/>
</dbReference>
<dbReference type="InterPro" id="IPR013786">
    <property type="entry name" value="AcylCoA_DH/ox_N"/>
</dbReference>
<dbReference type="InterPro" id="IPR037069">
    <property type="entry name" value="AcylCoA_DH/ox_N_sf"/>
</dbReference>
<feature type="domain" description="Acyl-CoA dehydrogenase/oxidase C-terminal" evidence="6">
    <location>
        <begin position="217"/>
        <end position="344"/>
    </location>
</feature>
<evidence type="ECO:0000256" key="5">
    <source>
        <dbReference type="ARBA" id="ARBA00023002"/>
    </source>
</evidence>
<keyword evidence="5" id="KW-0560">Oxidoreductase</keyword>
<dbReference type="AlphaFoldDB" id="A0A2W5N1D4"/>
<feature type="domain" description="Acyl-CoA dehydrogenase/oxidase N-terminal" evidence="8">
    <location>
        <begin position="376"/>
        <end position="490"/>
    </location>
</feature>
<dbReference type="InterPro" id="IPR009100">
    <property type="entry name" value="AcylCoA_DH/oxidase_NM_dom_sf"/>
</dbReference>
<dbReference type="GO" id="GO:0005886">
    <property type="term" value="C:plasma membrane"/>
    <property type="evidence" value="ECO:0007669"/>
    <property type="project" value="TreeGrafter"/>
</dbReference>
<dbReference type="PANTHER" id="PTHR43292">
    <property type="entry name" value="ACYL-COA DEHYDROGENASE"/>
    <property type="match status" value="1"/>
</dbReference>
<protein>
    <recommendedName>
        <fullName evidence="11">Acyl-CoA dehydrogenase</fullName>
    </recommendedName>
</protein>
<dbReference type="Gene3D" id="1.20.140.10">
    <property type="entry name" value="Butyryl-CoA Dehydrogenase, subunit A, domain 3"/>
    <property type="match status" value="2"/>
</dbReference>
<dbReference type="EMBL" id="QFPW01000025">
    <property type="protein sequence ID" value="PZQ46448.1"/>
    <property type="molecule type" value="Genomic_DNA"/>
</dbReference>
<evidence type="ECO:0000256" key="4">
    <source>
        <dbReference type="ARBA" id="ARBA00022827"/>
    </source>
</evidence>
<dbReference type="InterPro" id="IPR052161">
    <property type="entry name" value="Mycobact_Acyl-CoA_DH"/>
</dbReference>
<dbReference type="Gene3D" id="2.40.110.10">
    <property type="entry name" value="Butyryl-CoA Dehydrogenase, subunit A, domain 2"/>
    <property type="match status" value="2"/>
</dbReference>
<gene>
    <name evidence="9" type="ORF">DI556_20340</name>
</gene>
<feature type="domain" description="Acyl-CoA dehydrogenase/oxidase C-terminal" evidence="6">
    <location>
        <begin position="603"/>
        <end position="748"/>
    </location>
</feature>
<dbReference type="Gene3D" id="1.10.540.10">
    <property type="entry name" value="Acyl-CoA dehydrogenase/oxidase, N-terminal domain"/>
    <property type="match status" value="2"/>
</dbReference>
<evidence type="ECO:0000259" key="7">
    <source>
        <dbReference type="Pfam" id="PF02770"/>
    </source>
</evidence>
<dbReference type="GO" id="GO:0050660">
    <property type="term" value="F:flavin adenine dinucleotide binding"/>
    <property type="evidence" value="ECO:0007669"/>
    <property type="project" value="InterPro"/>
</dbReference>
<dbReference type="InterPro" id="IPR046373">
    <property type="entry name" value="Acyl-CoA_Oxase/DH_mid-dom_sf"/>
</dbReference>
<evidence type="ECO:0000256" key="3">
    <source>
        <dbReference type="ARBA" id="ARBA00022630"/>
    </source>
</evidence>
<accession>A0A2W5N1D4</accession>
<sequence length="760" mass="79090">MSMQITDEQRMIRDEVARFLDAEGGLGPARAAADGDAGAGAALWARFAGELGMAAAALPEAVGGLGLGMVELALISREIGARLAPVPHLATAGLSAGILLEAGEGERRDAWLARIAAGDCVVATVLGAEGLAATPDGADFRLDGVVGGVEAAAGADLLLVPTRVGDQLRILAVEPGAGVSATPEETLDATRPAARVGFEGARAHGIGGPGAEEGLARAMTRARLVEAAETVGAARGVFELTRAYVAERRQFGRTIASFQAVKHRLAALYVRLATAEALVEGLAAGIDAGLAPALAAAEARAALAVASELLDLAASEAIQLHGGVGFTWEYAPHLYFKRALTVRTRLGGAPAVFADLGRALAAGDLPASQPAEADGAFRREVAEWMAANLSDDFAPLRGRGGAGDGEAFAEERKAWERRLASGGWVGIGLPRDAGGRGLSVADQVIFNEEYARAGGPGRMGHIGEGLMAPTLVAWGTEEQRARHLPGILAGTTFWAQGYSEPGAGSDLAAVRTRARFDAERGEWRVSGQKIWTSLAHLSDWVFVLARAEEGSVGRQGLVFLLMPLDQPGIEIRPIRQLNGGAEFNEVFFDDARAGAEDLVGAVGDGWQVAMSLLAHERGISTLGQQLGFARELETIAGLAGAGGAPGPDIATALGRAWAGLRAMRYGALRTLGALERGAAGAEALTYKYEWSNWHRSLGELAMDVLGAEALVVSPVPEREALRQMALFARSETIYGGTNEVQLNIIAEHGLGMPREPRGKD</sequence>
<dbReference type="InterPro" id="IPR006091">
    <property type="entry name" value="Acyl-CoA_Oxase/DH_mid-dom"/>
</dbReference>
<dbReference type="Proteomes" id="UP000249185">
    <property type="component" value="Unassembled WGS sequence"/>
</dbReference>
<dbReference type="InterPro" id="IPR009075">
    <property type="entry name" value="AcylCo_DH/oxidase_C"/>
</dbReference>
<keyword evidence="4" id="KW-0274">FAD</keyword>
<evidence type="ECO:0000256" key="1">
    <source>
        <dbReference type="ARBA" id="ARBA00001974"/>
    </source>
</evidence>
<comment type="cofactor">
    <cofactor evidence="1">
        <name>FAD</name>
        <dbReference type="ChEBI" id="CHEBI:57692"/>
    </cofactor>
</comment>
<proteinExistence type="inferred from homology"/>